<evidence type="ECO:0000313" key="3">
    <source>
        <dbReference type="EMBL" id="PSJ24558.1"/>
    </source>
</evidence>
<keyword evidence="2" id="KW-0812">Transmembrane</keyword>
<dbReference type="OrthoDB" id="4316681at2"/>
<protein>
    <submittedName>
        <fullName evidence="3">Uncharacterized protein</fullName>
    </submittedName>
</protein>
<feature type="region of interest" description="Disordered" evidence="1">
    <location>
        <begin position="58"/>
        <end position="80"/>
    </location>
</feature>
<keyword evidence="2" id="KW-0472">Membrane</keyword>
<comment type="caution">
    <text evidence="3">The sequence shown here is derived from an EMBL/GenBank/DDBJ whole genome shotgun (WGS) entry which is preliminary data.</text>
</comment>
<feature type="transmembrane region" description="Helical" evidence="2">
    <location>
        <begin position="36"/>
        <end position="58"/>
    </location>
</feature>
<evidence type="ECO:0000256" key="2">
    <source>
        <dbReference type="SAM" id="Phobius"/>
    </source>
</evidence>
<evidence type="ECO:0000256" key="1">
    <source>
        <dbReference type="SAM" id="MobiDB-lite"/>
    </source>
</evidence>
<proteinExistence type="predicted"/>
<reference evidence="3 4" key="1">
    <citation type="submission" date="2018-03" db="EMBL/GenBank/DDBJ databases">
        <title>Chitinolytic properties of Streptosporangium nondiastaticum TBG75A20.</title>
        <authorList>
            <person name="Gayathri V."/>
            <person name="Shiburaj S."/>
        </authorList>
    </citation>
    <scope>NUCLEOTIDE SEQUENCE [LARGE SCALE GENOMIC DNA]</scope>
    <source>
        <strain evidence="3 4">TBG75A20</strain>
    </source>
</reference>
<feature type="compositionally biased region" description="Basic and acidic residues" evidence="1">
    <location>
        <begin position="70"/>
        <end position="80"/>
    </location>
</feature>
<gene>
    <name evidence="3" type="ORF">B7P34_32730</name>
</gene>
<keyword evidence="2" id="KW-1133">Transmembrane helix</keyword>
<evidence type="ECO:0000313" key="4">
    <source>
        <dbReference type="Proteomes" id="UP000242427"/>
    </source>
</evidence>
<dbReference type="RefSeq" id="WP_106681803.1">
    <property type="nucleotide sequence ID" value="NZ_PXWG01000179.1"/>
</dbReference>
<keyword evidence="4" id="KW-1185">Reference proteome</keyword>
<organism evidence="3 4">
    <name type="scientific">Streptosporangium nondiastaticum</name>
    <dbReference type="NCBI Taxonomy" id="35764"/>
    <lineage>
        <taxon>Bacteria</taxon>
        <taxon>Bacillati</taxon>
        <taxon>Actinomycetota</taxon>
        <taxon>Actinomycetes</taxon>
        <taxon>Streptosporangiales</taxon>
        <taxon>Streptosporangiaceae</taxon>
        <taxon>Streptosporangium</taxon>
    </lineage>
</organism>
<dbReference type="Proteomes" id="UP000242427">
    <property type="component" value="Unassembled WGS sequence"/>
</dbReference>
<dbReference type="EMBL" id="PXWG01000179">
    <property type="protein sequence ID" value="PSJ24558.1"/>
    <property type="molecule type" value="Genomic_DNA"/>
</dbReference>
<accession>A0A9X7JIV6</accession>
<dbReference type="AlphaFoldDB" id="A0A9X7JIV6"/>
<sequence length="80" mass="8761">MFRRREPVPFAFVAEAERYRSNVTPPSRERASRSQIAGRALMGLTVAAGLVGALLFGMPSLQPSTQDTHQSQRSEASDGR</sequence>
<name>A0A9X7JIV6_9ACTN</name>